<dbReference type="Pfam" id="PF06429">
    <property type="entry name" value="Flg_bbr_C"/>
    <property type="match status" value="1"/>
</dbReference>
<evidence type="ECO:0000256" key="6">
    <source>
        <dbReference type="RuleBase" id="RU362116"/>
    </source>
</evidence>
<dbReference type="PANTHER" id="PTHR30435:SF18">
    <property type="entry name" value="FLAGELLAR BASAL-BODY ROD PROTEIN FLGF"/>
    <property type="match status" value="1"/>
</dbReference>
<evidence type="ECO:0000259" key="7">
    <source>
        <dbReference type="Pfam" id="PF06429"/>
    </source>
</evidence>
<comment type="similarity">
    <text evidence="2 6">Belongs to the flagella basal body rod proteins family.</text>
</comment>
<evidence type="ECO:0000256" key="4">
    <source>
        <dbReference type="ARBA" id="ARBA00038560"/>
    </source>
</evidence>
<dbReference type="EMBL" id="JACHHZ010000003">
    <property type="protein sequence ID" value="MBB6094199.1"/>
    <property type="molecule type" value="Genomic_DNA"/>
</dbReference>
<keyword evidence="9" id="KW-0282">Flagellum</keyword>
<evidence type="ECO:0000256" key="5">
    <source>
        <dbReference type="ARBA" id="ARBA00040228"/>
    </source>
</evidence>
<dbReference type="InterPro" id="IPR053967">
    <property type="entry name" value="LlgE_F_G-like_D1"/>
</dbReference>
<reference evidence="9 10" key="1">
    <citation type="submission" date="2020-08" db="EMBL/GenBank/DDBJ databases">
        <title>Genomic Encyclopedia of Type Strains, Phase IV (KMG-IV): sequencing the most valuable type-strain genomes for metagenomic binning, comparative biology and taxonomic classification.</title>
        <authorList>
            <person name="Goeker M."/>
        </authorList>
    </citation>
    <scope>NUCLEOTIDE SEQUENCE [LARGE SCALE GENOMIC DNA]</scope>
    <source>
        <strain evidence="9 10">DSM 26723</strain>
    </source>
</reference>
<accession>A0A841HPD2</accession>
<dbReference type="NCBIfam" id="NF009280">
    <property type="entry name" value="PRK12640.1"/>
    <property type="match status" value="1"/>
</dbReference>
<dbReference type="InterPro" id="IPR010930">
    <property type="entry name" value="Flg_bb/hook_C_dom"/>
</dbReference>
<comment type="subcellular location">
    <subcellularLocation>
        <location evidence="1 6">Bacterial flagellum basal body</location>
    </subcellularLocation>
</comment>
<dbReference type="Pfam" id="PF22692">
    <property type="entry name" value="LlgE_F_G_D1"/>
    <property type="match status" value="1"/>
</dbReference>
<proteinExistence type="inferred from homology"/>
<dbReference type="NCBIfam" id="TIGR03506">
    <property type="entry name" value="FlgEFG_subfam"/>
    <property type="match status" value="1"/>
</dbReference>
<protein>
    <recommendedName>
        <fullName evidence="5 6">Flagellar basal-body rod protein FlgF</fullName>
    </recommendedName>
</protein>
<sequence>MDRFLYIAMSGAKETLRAQTSNNHNLANASTTGFRANLDAFQSRAVAGSGYASRVYATDATVGWDQTQGALQATGRDLDVGIQGEGWLAVQGSDGREAYTRAGDLRIDANGMLMTGAGHYVMGDAGPVAVPPNSSVMIGADGTVSIVPIGSGPETTSMVGRIKLVNPPAETMVRSEDGLFRTNDGADAPADANVRVASGVLESSNVNVANAMVKMIELSRQFDLQVKAMRTAEENATSSAQLLRG</sequence>
<evidence type="ECO:0000313" key="10">
    <source>
        <dbReference type="Proteomes" id="UP000588068"/>
    </source>
</evidence>
<evidence type="ECO:0000313" key="9">
    <source>
        <dbReference type="EMBL" id="MBB6094199.1"/>
    </source>
</evidence>
<gene>
    <name evidence="9" type="ORF">HNQ60_003080</name>
</gene>
<evidence type="ECO:0000256" key="3">
    <source>
        <dbReference type="ARBA" id="ARBA00023143"/>
    </source>
</evidence>
<dbReference type="SUPFAM" id="SSF117143">
    <property type="entry name" value="Flagellar hook protein flgE"/>
    <property type="match status" value="1"/>
</dbReference>
<evidence type="ECO:0000256" key="1">
    <source>
        <dbReference type="ARBA" id="ARBA00004117"/>
    </source>
</evidence>
<organism evidence="9 10">
    <name type="scientific">Povalibacter uvarum</name>
    <dbReference type="NCBI Taxonomy" id="732238"/>
    <lineage>
        <taxon>Bacteria</taxon>
        <taxon>Pseudomonadati</taxon>
        <taxon>Pseudomonadota</taxon>
        <taxon>Gammaproteobacteria</taxon>
        <taxon>Steroidobacterales</taxon>
        <taxon>Steroidobacteraceae</taxon>
        <taxon>Povalibacter</taxon>
    </lineage>
</organism>
<keyword evidence="9" id="KW-0969">Cilium</keyword>
<dbReference type="GO" id="GO:0071978">
    <property type="term" value="P:bacterial-type flagellum-dependent swarming motility"/>
    <property type="evidence" value="ECO:0007669"/>
    <property type="project" value="TreeGrafter"/>
</dbReference>
<keyword evidence="10" id="KW-1185">Reference proteome</keyword>
<dbReference type="NCBIfam" id="TIGR02490">
    <property type="entry name" value="flgF"/>
    <property type="match status" value="1"/>
</dbReference>
<feature type="domain" description="Flagellar basal-body/hook protein C-terminal" evidence="7">
    <location>
        <begin position="198"/>
        <end position="242"/>
    </location>
</feature>
<dbReference type="AlphaFoldDB" id="A0A841HPD2"/>
<keyword evidence="3 6" id="KW-0975">Bacterial flagellum</keyword>
<feature type="domain" description="Flagellar hook protein FlgE/F/G-like D1" evidence="8">
    <location>
        <begin position="82"/>
        <end position="145"/>
    </location>
</feature>
<comment type="caution">
    <text evidence="9">The sequence shown here is derived from an EMBL/GenBank/DDBJ whole genome shotgun (WGS) entry which is preliminary data.</text>
</comment>
<dbReference type="GO" id="GO:0030694">
    <property type="term" value="C:bacterial-type flagellum basal body, rod"/>
    <property type="evidence" value="ECO:0007669"/>
    <property type="project" value="UniProtKB-UniRule"/>
</dbReference>
<evidence type="ECO:0000259" key="8">
    <source>
        <dbReference type="Pfam" id="PF22692"/>
    </source>
</evidence>
<dbReference type="PANTHER" id="PTHR30435">
    <property type="entry name" value="FLAGELLAR PROTEIN"/>
    <property type="match status" value="1"/>
</dbReference>
<dbReference type="InterPro" id="IPR037925">
    <property type="entry name" value="FlgE/F/G-like"/>
</dbReference>
<dbReference type="InterPro" id="IPR020013">
    <property type="entry name" value="Flagellar_FlgE/F/G"/>
</dbReference>
<comment type="subunit">
    <text evidence="4 6">The basal body constitutes a major portion of the flagellar organelle and consists of five rings (E,L,P,S, and M) mounted on a central rod. The rod consists of about 26 subunits of FlgG in the distal portion, and FlgB, FlgC and FlgF are thought to build up the proximal portion of the rod with about 6 subunits each.</text>
</comment>
<evidence type="ECO:0000256" key="2">
    <source>
        <dbReference type="ARBA" id="ARBA00009677"/>
    </source>
</evidence>
<dbReference type="Proteomes" id="UP000588068">
    <property type="component" value="Unassembled WGS sequence"/>
</dbReference>
<keyword evidence="9" id="KW-0966">Cell projection</keyword>
<dbReference type="InterPro" id="IPR012836">
    <property type="entry name" value="FlgF"/>
</dbReference>
<name>A0A841HPD2_9GAMM</name>
<dbReference type="RefSeq" id="WP_184333242.1">
    <property type="nucleotide sequence ID" value="NZ_JACHHZ010000003.1"/>
</dbReference>